<comment type="caution">
    <text evidence="2">The sequence shown here is derived from an EMBL/GenBank/DDBJ whole genome shotgun (WGS) entry which is preliminary data.</text>
</comment>
<name>A0ABW7Q2P9_9GAMM</name>
<organism evidence="2 3">
    <name type="scientific">Pantoea osteomyelitidis</name>
    <dbReference type="NCBI Taxonomy" id="3230026"/>
    <lineage>
        <taxon>Bacteria</taxon>
        <taxon>Pseudomonadati</taxon>
        <taxon>Pseudomonadota</taxon>
        <taxon>Gammaproteobacteria</taxon>
        <taxon>Enterobacterales</taxon>
        <taxon>Erwiniaceae</taxon>
        <taxon>Pantoea</taxon>
    </lineage>
</organism>
<dbReference type="RefSeq" id="WP_397217945.1">
    <property type="nucleotide sequence ID" value="NZ_JBGFSN010000012.1"/>
</dbReference>
<gene>
    <name evidence="2" type="ORF">ABU178_19270</name>
</gene>
<reference evidence="2 3" key="1">
    <citation type="submission" date="2024-08" db="EMBL/GenBank/DDBJ databases">
        <title>Pantoea ronii - a newly identified human opportunistic pathogen.</title>
        <authorList>
            <person name="Keidar-Friedman D."/>
            <person name="Sorek N."/>
            <person name="Leshin-Carmel D."/>
            <person name="Tsur A."/>
            <person name="Amsalem M."/>
            <person name="Tolkach D."/>
            <person name="Brosh-Nissimov T."/>
        </authorList>
    </citation>
    <scope>NUCLEOTIDE SEQUENCE [LARGE SCALE GENOMIC DNA]</scope>
    <source>
        <strain evidence="2 3">AA23256</strain>
    </source>
</reference>
<dbReference type="EMBL" id="JBGFSN010000012">
    <property type="protein sequence ID" value="MFH8136289.1"/>
    <property type="molecule type" value="Genomic_DNA"/>
</dbReference>
<keyword evidence="3" id="KW-1185">Reference proteome</keyword>
<evidence type="ECO:0000313" key="2">
    <source>
        <dbReference type="EMBL" id="MFH8136289.1"/>
    </source>
</evidence>
<sequence>MANKKKENGDPIDDQLNRLEKQGRIPFIMRAAKTPQRRWQKRTYPSGVNYARPVKPEEMGRYNDPTGRTGICYTADFAVAAIAESLGRIYQRKPEAFFLGLEDLQTAHIYSLETTRATKIIDMVRLQALLHLTANQIMGEDYSITQAITSWAVNTPGLDYDGIAYLSRHLGTGTCTAYWIRDGRSDPLADVVNSPADEYIDTAVENFPQNWTEDDISGFEIVTETLNYRVSG</sequence>
<protein>
    <submittedName>
        <fullName evidence="2">RES family NAD+ phosphorylase</fullName>
    </submittedName>
</protein>
<dbReference type="Pfam" id="PF08808">
    <property type="entry name" value="RES"/>
    <property type="match status" value="1"/>
</dbReference>
<dbReference type="Proteomes" id="UP001611251">
    <property type="component" value="Unassembled WGS sequence"/>
</dbReference>
<evidence type="ECO:0000313" key="3">
    <source>
        <dbReference type="Proteomes" id="UP001611251"/>
    </source>
</evidence>
<proteinExistence type="predicted"/>
<dbReference type="InterPro" id="IPR014914">
    <property type="entry name" value="RES_dom"/>
</dbReference>
<accession>A0ABW7Q2P9</accession>
<evidence type="ECO:0000259" key="1">
    <source>
        <dbReference type="Pfam" id="PF08808"/>
    </source>
</evidence>
<feature type="domain" description="RES" evidence="1">
    <location>
        <begin position="55"/>
        <end position="180"/>
    </location>
</feature>